<organism evidence="2 3">
    <name type="scientific">Klebsiella phage vB_Kpn_F48</name>
    <dbReference type="NCBI Taxonomy" id="2070028"/>
    <lineage>
        <taxon>Viruses</taxon>
        <taxon>Duplodnaviria</taxon>
        <taxon>Heunggongvirae</taxon>
        <taxon>Uroviricota</taxon>
        <taxon>Caudoviricetes</taxon>
        <taxon>Marfavirus</taxon>
        <taxon>Marfavirus F48</taxon>
    </lineage>
</organism>
<evidence type="ECO:0000313" key="2">
    <source>
        <dbReference type="EMBL" id="AUO78668.1"/>
    </source>
</evidence>
<gene>
    <name evidence="2" type="ORF">vBKpnF48_43</name>
</gene>
<keyword evidence="1" id="KW-0812">Transmembrane</keyword>
<keyword evidence="3" id="KW-1185">Reference proteome</keyword>
<feature type="transmembrane region" description="Helical" evidence="1">
    <location>
        <begin position="69"/>
        <end position="98"/>
    </location>
</feature>
<evidence type="ECO:0000256" key="1">
    <source>
        <dbReference type="SAM" id="Phobius"/>
    </source>
</evidence>
<name>A0A2I6UFB4_9CAUD</name>
<sequence>MIIKRDSWHCKMVTYLLDSPKRDLCGYIRQVLWLLMVFIALAVCLLLWFGSTGVSIFTALGISSAGFMLLPATLTGLMAIVLILGLLGSPIYCIWYLYEKRRSRKEAEEYEARANGTYVKPEPGFIKSAYKSFKDKTCHFIEFK</sequence>
<feature type="transmembrane region" description="Helical" evidence="1">
    <location>
        <begin position="31"/>
        <end position="49"/>
    </location>
</feature>
<evidence type="ECO:0000313" key="3">
    <source>
        <dbReference type="Proteomes" id="UP000240294"/>
    </source>
</evidence>
<dbReference type="Proteomes" id="UP000240294">
    <property type="component" value="Genome"/>
</dbReference>
<dbReference type="EMBL" id="MG746602">
    <property type="protein sequence ID" value="AUO78668.1"/>
    <property type="molecule type" value="Genomic_DNA"/>
</dbReference>
<keyword evidence="1" id="KW-1133">Transmembrane helix</keyword>
<accession>A0A2I6UFB4</accession>
<protein>
    <submittedName>
        <fullName evidence="2">Uncharacterized protein</fullName>
    </submittedName>
</protein>
<keyword evidence="1" id="KW-0472">Membrane</keyword>
<reference evidence="3" key="1">
    <citation type="submission" date="2018-01" db="EMBL/GenBank/DDBJ databases">
        <title>Direct submission.</title>
        <authorList>
            <person name="Ciacci N."/>
        </authorList>
    </citation>
    <scope>NUCLEOTIDE SEQUENCE [LARGE SCALE GENOMIC DNA]</scope>
</reference>
<proteinExistence type="predicted"/>